<dbReference type="InterPro" id="IPR001647">
    <property type="entry name" value="HTH_TetR"/>
</dbReference>
<dbReference type="Proteomes" id="UP000598467">
    <property type="component" value="Unassembled WGS sequence"/>
</dbReference>
<dbReference type="EMBL" id="JABFCZ010000002">
    <property type="protein sequence ID" value="MBD1544931.1"/>
    <property type="molecule type" value="Genomic_DNA"/>
</dbReference>
<protein>
    <submittedName>
        <fullName evidence="7">TetR/AcrR family transcriptional regulator</fullName>
    </submittedName>
</protein>
<dbReference type="InterPro" id="IPR009057">
    <property type="entry name" value="Homeodomain-like_sf"/>
</dbReference>
<evidence type="ECO:0000256" key="4">
    <source>
        <dbReference type="PROSITE-ProRule" id="PRU00335"/>
    </source>
</evidence>
<dbReference type="GO" id="GO:0000976">
    <property type="term" value="F:transcription cis-regulatory region binding"/>
    <property type="evidence" value="ECO:0007669"/>
    <property type="project" value="TreeGrafter"/>
</dbReference>
<evidence type="ECO:0000313" key="7">
    <source>
        <dbReference type="EMBL" id="MBD1544931.1"/>
    </source>
</evidence>
<proteinExistence type="predicted"/>
<keyword evidence="2 4" id="KW-0238">DNA-binding</keyword>
<dbReference type="InterPro" id="IPR050109">
    <property type="entry name" value="HTH-type_TetR-like_transc_reg"/>
</dbReference>
<organism evidence="7 8">
    <name type="scientific">Roseibium aggregatum</name>
    <dbReference type="NCBI Taxonomy" id="187304"/>
    <lineage>
        <taxon>Bacteria</taxon>
        <taxon>Pseudomonadati</taxon>
        <taxon>Pseudomonadota</taxon>
        <taxon>Alphaproteobacteria</taxon>
        <taxon>Hyphomicrobiales</taxon>
        <taxon>Stappiaceae</taxon>
        <taxon>Roseibium</taxon>
    </lineage>
</organism>
<dbReference type="SUPFAM" id="SSF48498">
    <property type="entry name" value="Tetracyclin repressor-like, C-terminal domain"/>
    <property type="match status" value="1"/>
</dbReference>
<comment type="caution">
    <text evidence="7">The sequence shown here is derived from an EMBL/GenBank/DDBJ whole genome shotgun (WGS) entry which is preliminary data.</text>
</comment>
<feature type="domain" description="HTH tetR-type" evidence="6">
    <location>
        <begin position="32"/>
        <end position="92"/>
    </location>
</feature>
<dbReference type="Gene3D" id="1.10.357.10">
    <property type="entry name" value="Tetracycline Repressor, domain 2"/>
    <property type="match status" value="1"/>
</dbReference>
<keyword evidence="3" id="KW-0804">Transcription</keyword>
<dbReference type="AlphaFoldDB" id="A0A926P160"/>
<dbReference type="InterPro" id="IPR036271">
    <property type="entry name" value="Tet_transcr_reg_TetR-rel_C_sf"/>
</dbReference>
<dbReference type="Pfam" id="PF00440">
    <property type="entry name" value="TetR_N"/>
    <property type="match status" value="1"/>
</dbReference>
<evidence type="ECO:0000256" key="5">
    <source>
        <dbReference type="SAM" id="MobiDB-lite"/>
    </source>
</evidence>
<evidence type="ECO:0000313" key="8">
    <source>
        <dbReference type="Proteomes" id="UP000598467"/>
    </source>
</evidence>
<evidence type="ECO:0000256" key="1">
    <source>
        <dbReference type="ARBA" id="ARBA00023015"/>
    </source>
</evidence>
<sequence>MSRVPTQSKPATSPESDETDRTVTDKRILRGEATRDRVLDAAERCFAADGFDAVSIRQIAAEAGVTLGVVGFHSKSKRELFRTVLARRVEPLNIARRERLAALQASGDGLTVHGLVDAYLTPYLEYASGGDPQWRAYAELIARIVSDDRYYREVRDLYDPVALEYMDAFETLYPNASKKDLATLLTLTVSSLLSIVASRERISGLSHEEIPATPLDYRAVLVDFCAGGIERSLAGG</sequence>
<dbReference type="PANTHER" id="PTHR30055:SF234">
    <property type="entry name" value="HTH-TYPE TRANSCRIPTIONAL REGULATOR BETI"/>
    <property type="match status" value="1"/>
</dbReference>
<dbReference type="GO" id="GO:0003700">
    <property type="term" value="F:DNA-binding transcription factor activity"/>
    <property type="evidence" value="ECO:0007669"/>
    <property type="project" value="TreeGrafter"/>
</dbReference>
<dbReference type="PANTHER" id="PTHR30055">
    <property type="entry name" value="HTH-TYPE TRANSCRIPTIONAL REGULATOR RUTR"/>
    <property type="match status" value="1"/>
</dbReference>
<dbReference type="PRINTS" id="PR00455">
    <property type="entry name" value="HTHTETR"/>
</dbReference>
<name>A0A926P160_9HYPH</name>
<reference evidence="7" key="1">
    <citation type="submission" date="2020-05" db="EMBL/GenBank/DDBJ databases">
        <title>Identification of trans-AT polyketide cluster in two marine bacteria, producers of a novel glutaramide-containing polyketide sesbanimide D and analogs.</title>
        <authorList>
            <person name="Kacar D."/>
            <person name="Rodriguez P."/>
            <person name="Canedo L."/>
            <person name="Gonzalez E."/>
            <person name="Galan B."/>
            <person name="De La Calle F."/>
            <person name="Garcia J.L."/>
        </authorList>
    </citation>
    <scope>NUCLEOTIDE SEQUENCE</scope>
    <source>
        <strain evidence="7">PHM038</strain>
    </source>
</reference>
<feature type="DNA-binding region" description="H-T-H motif" evidence="4">
    <location>
        <begin position="55"/>
        <end position="74"/>
    </location>
</feature>
<dbReference type="PROSITE" id="PS50977">
    <property type="entry name" value="HTH_TETR_2"/>
    <property type="match status" value="1"/>
</dbReference>
<gene>
    <name evidence="7" type="ORF">HK439_01545</name>
</gene>
<dbReference type="Pfam" id="PF17939">
    <property type="entry name" value="TetR_C_30"/>
    <property type="match status" value="1"/>
</dbReference>
<evidence type="ECO:0000259" key="6">
    <source>
        <dbReference type="PROSITE" id="PS50977"/>
    </source>
</evidence>
<feature type="compositionally biased region" description="Polar residues" evidence="5">
    <location>
        <begin position="1"/>
        <end position="14"/>
    </location>
</feature>
<dbReference type="RefSeq" id="WP_190289606.1">
    <property type="nucleotide sequence ID" value="NZ_JABFCZ010000002.1"/>
</dbReference>
<keyword evidence="1" id="KW-0805">Transcription regulation</keyword>
<accession>A0A926P160</accession>
<evidence type="ECO:0000256" key="2">
    <source>
        <dbReference type="ARBA" id="ARBA00023125"/>
    </source>
</evidence>
<dbReference type="InterPro" id="IPR041586">
    <property type="entry name" value="PsrA_TetR_C"/>
</dbReference>
<evidence type="ECO:0000256" key="3">
    <source>
        <dbReference type="ARBA" id="ARBA00023163"/>
    </source>
</evidence>
<feature type="region of interest" description="Disordered" evidence="5">
    <location>
        <begin position="1"/>
        <end position="25"/>
    </location>
</feature>
<dbReference type="SUPFAM" id="SSF46689">
    <property type="entry name" value="Homeodomain-like"/>
    <property type="match status" value="1"/>
</dbReference>